<sequence>MNARRAGVAAAFVVLLTATIVGSAGGSAGAATRSDPATPGIIQCPLDLPACRVKPHPGQVR</sequence>
<dbReference type="AlphaFoldDB" id="A0A8J3ZHV2"/>
<evidence type="ECO:0000313" key="3">
    <source>
        <dbReference type="Proteomes" id="UP000612585"/>
    </source>
</evidence>
<gene>
    <name evidence="2" type="ORF">Vau01_120050</name>
</gene>
<proteinExistence type="predicted"/>
<reference evidence="2" key="1">
    <citation type="submission" date="2021-01" db="EMBL/GenBank/DDBJ databases">
        <title>Whole genome shotgun sequence of Virgisporangium aurantiacum NBRC 16421.</title>
        <authorList>
            <person name="Komaki H."/>
            <person name="Tamura T."/>
        </authorList>
    </citation>
    <scope>NUCLEOTIDE SEQUENCE</scope>
    <source>
        <strain evidence="2">NBRC 16421</strain>
    </source>
</reference>
<dbReference type="Proteomes" id="UP000612585">
    <property type="component" value="Unassembled WGS sequence"/>
</dbReference>
<protein>
    <submittedName>
        <fullName evidence="2">Uncharacterized protein</fullName>
    </submittedName>
</protein>
<comment type="caution">
    <text evidence="2">The sequence shown here is derived from an EMBL/GenBank/DDBJ whole genome shotgun (WGS) entry which is preliminary data.</text>
</comment>
<organism evidence="2 3">
    <name type="scientific">Virgisporangium aurantiacum</name>
    <dbReference type="NCBI Taxonomy" id="175570"/>
    <lineage>
        <taxon>Bacteria</taxon>
        <taxon>Bacillati</taxon>
        <taxon>Actinomycetota</taxon>
        <taxon>Actinomycetes</taxon>
        <taxon>Micromonosporales</taxon>
        <taxon>Micromonosporaceae</taxon>
        <taxon>Virgisporangium</taxon>
    </lineage>
</organism>
<feature type="chain" id="PRO_5038911179" evidence="1">
    <location>
        <begin position="24"/>
        <end position="61"/>
    </location>
</feature>
<evidence type="ECO:0000313" key="2">
    <source>
        <dbReference type="EMBL" id="GIJ64489.1"/>
    </source>
</evidence>
<keyword evidence="3" id="KW-1185">Reference proteome</keyword>
<dbReference type="RefSeq" id="WP_204013180.1">
    <property type="nucleotide sequence ID" value="NZ_BOPG01000118.1"/>
</dbReference>
<accession>A0A8J3ZHV2</accession>
<evidence type="ECO:0000256" key="1">
    <source>
        <dbReference type="SAM" id="SignalP"/>
    </source>
</evidence>
<dbReference type="EMBL" id="BOPG01000118">
    <property type="protein sequence ID" value="GIJ64489.1"/>
    <property type="molecule type" value="Genomic_DNA"/>
</dbReference>
<keyword evidence="1" id="KW-0732">Signal</keyword>
<name>A0A8J3ZHV2_9ACTN</name>
<feature type="signal peptide" evidence="1">
    <location>
        <begin position="1"/>
        <end position="23"/>
    </location>
</feature>